<keyword evidence="4 7" id="KW-0812">Transmembrane</keyword>
<feature type="transmembrane region" description="Helical" evidence="7">
    <location>
        <begin position="184"/>
        <end position="206"/>
    </location>
</feature>
<comment type="similarity">
    <text evidence="7">Belongs to the binding-protein-dependent transport system permease family.</text>
</comment>
<keyword evidence="10" id="KW-1185">Reference proteome</keyword>
<evidence type="ECO:0000313" key="10">
    <source>
        <dbReference type="Proteomes" id="UP001217500"/>
    </source>
</evidence>
<comment type="subcellular location">
    <subcellularLocation>
        <location evidence="1 7">Cell membrane</location>
        <topology evidence="1 7">Multi-pass membrane protein</topology>
    </subcellularLocation>
</comment>
<dbReference type="KEGG" id="gso:PH603_12340"/>
<dbReference type="GO" id="GO:0055085">
    <property type="term" value="P:transmembrane transport"/>
    <property type="evidence" value="ECO:0007669"/>
    <property type="project" value="InterPro"/>
</dbReference>
<feature type="transmembrane region" description="Helical" evidence="7">
    <location>
        <begin position="226"/>
        <end position="245"/>
    </location>
</feature>
<dbReference type="SUPFAM" id="SSF161098">
    <property type="entry name" value="MetI-like"/>
    <property type="match status" value="1"/>
</dbReference>
<feature type="transmembrane region" description="Helical" evidence="7">
    <location>
        <begin position="72"/>
        <end position="93"/>
    </location>
</feature>
<dbReference type="Gene3D" id="1.10.3720.10">
    <property type="entry name" value="MetI-like"/>
    <property type="match status" value="1"/>
</dbReference>
<feature type="transmembrane region" description="Helical" evidence="7">
    <location>
        <begin position="100"/>
        <end position="125"/>
    </location>
</feature>
<dbReference type="EMBL" id="CP116805">
    <property type="protein sequence ID" value="WCL53326.1"/>
    <property type="molecule type" value="Genomic_DNA"/>
</dbReference>
<organism evidence="9 10">
    <name type="scientific">Gimibacter soli</name>
    <dbReference type="NCBI Taxonomy" id="3024400"/>
    <lineage>
        <taxon>Bacteria</taxon>
        <taxon>Pseudomonadati</taxon>
        <taxon>Pseudomonadota</taxon>
        <taxon>Alphaproteobacteria</taxon>
        <taxon>Kordiimonadales</taxon>
        <taxon>Temperatibacteraceae</taxon>
        <taxon>Gimibacter</taxon>
    </lineage>
</organism>
<feature type="transmembrane region" description="Helical" evidence="7">
    <location>
        <begin position="12"/>
        <end position="30"/>
    </location>
</feature>
<keyword evidence="2 7" id="KW-0813">Transport</keyword>
<dbReference type="GO" id="GO:0005886">
    <property type="term" value="C:plasma membrane"/>
    <property type="evidence" value="ECO:0007669"/>
    <property type="project" value="UniProtKB-SubCell"/>
</dbReference>
<feature type="transmembrane region" description="Helical" evidence="7">
    <location>
        <begin position="131"/>
        <end position="152"/>
    </location>
</feature>
<keyword evidence="5 7" id="KW-1133">Transmembrane helix</keyword>
<evidence type="ECO:0000313" key="9">
    <source>
        <dbReference type="EMBL" id="WCL53326.1"/>
    </source>
</evidence>
<feature type="domain" description="ABC transmembrane type-1" evidence="8">
    <location>
        <begin position="65"/>
        <end position="245"/>
    </location>
</feature>
<evidence type="ECO:0000256" key="3">
    <source>
        <dbReference type="ARBA" id="ARBA00022475"/>
    </source>
</evidence>
<name>A0AAF0BLN3_9PROT</name>
<dbReference type="CDD" id="cd06261">
    <property type="entry name" value="TM_PBP2"/>
    <property type="match status" value="1"/>
</dbReference>
<reference evidence="9" key="1">
    <citation type="submission" date="2023-01" db="EMBL/GenBank/DDBJ databases">
        <title>The genome sequence of Kordiimonadaceae bacterium 6D33.</title>
        <authorList>
            <person name="Liu Y."/>
        </authorList>
    </citation>
    <scope>NUCLEOTIDE SEQUENCE</scope>
    <source>
        <strain evidence="9">6D33</strain>
    </source>
</reference>
<dbReference type="PANTHER" id="PTHR30151">
    <property type="entry name" value="ALKANE SULFONATE ABC TRANSPORTER-RELATED, MEMBRANE SUBUNIT"/>
    <property type="match status" value="1"/>
</dbReference>
<proteinExistence type="inferred from homology"/>
<evidence type="ECO:0000259" key="8">
    <source>
        <dbReference type="PROSITE" id="PS50928"/>
    </source>
</evidence>
<evidence type="ECO:0000256" key="2">
    <source>
        <dbReference type="ARBA" id="ARBA00022448"/>
    </source>
</evidence>
<evidence type="ECO:0000256" key="7">
    <source>
        <dbReference type="RuleBase" id="RU363032"/>
    </source>
</evidence>
<evidence type="ECO:0000256" key="1">
    <source>
        <dbReference type="ARBA" id="ARBA00004651"/>
    </source>
</evidence>
<evidence type="ECO:0000256" key="6">
    <source>
        <dbReference type="ARBA" id="ARBA00023136"/>
    </source>
</evidence>
<dbReference type="PANTHER" id="PTHR30151:SF20">
    <property type="entry name" value="ABC TRANSPORTER PERMEASE PROTEIN HI_0355-RELATED"/>
    <property type="match status" value="1"/>
</dbReference>
<evidence type="ECO:0000256" key="4">
    <source>
        <dbReference type="ARBA" id="ARBA00022692"/>
    </source>
</evidence>
<dbReference type="Proteomes" id="UP001217500">
    <property type="component" value="Chromosome"/>
</dbReference>
<sequence>MKKVRNSNGPGAVRGFLEGAVFLAVLIGIWEISVDLFEVKAYLLPPPSAIAAELWVSRGELFEHGMITMGEVLWGFLLAVGLGIPVAATIYFSSFAKRTLYPLMVALQSIPKIGLAPIIVVWFGYGLSSKVVMAFLFAFFPVVISTLGGLASTPANMEEHFRALRASALQTFWRLRVPAAMPSFVDGCKVAMPLAVIGAIVGEFVGSNDGLGNLILLATGSSNTPLTFAALLTVTILSLGLFYIVEILGRFVWWRST</sequence>
<dbReference type="InterPro" id="IPR035906">
    <property type="entry name" value="MetI-like_sf"/>
</dbReference>
<keyword evidence="6 7" id="KW-0472">Membrane</keyword>
<dbReference type="AlphaFoldDB" id="A0AAF0BLN3"/>
<gene>
    <name evidence="9" type="ORF">PH603_12340</name>
</gene>
<dbReference type="InterPro" id="IPR000515">
    <property type="entry name" value="MetI-like"/>
</dbReference>
<keyword evidence="3" id="KW-1003">Cell membrane</keyword>
<accession>A0AAF0BLN3</accession>
<dbReference type="Pfam" id="PF00528">
    <property type="entry name" value="BPD_transp_1"/>
    <property type="match status" value="1"/>
</dbReference>
<evidence type="ECO:0000256" key="5">
    <source>
        <dbReference type="ARBA" id="ARBA00022989"/>
    </source>
</evidence>
<dbReference type="PROSITE" id="PS50928">
    <property type="entry name" value="ABC_TM1"/>
    <property type="match status" value="1"/>
</dbReference>
<protein>
    <submittedName>
        <fullName evidence="9">ABC transporter permease</fullName>
    </submittedName>
</protein>
<dbReference type="RefSeq" id="WP_289502838.1">
    <property type="nucleotide sequence ID" value="NZ_CP116805.1"/>
</dbReference>